<dbReference type="InterPro" id="IPR016181">
    <property type="entry name" value="Acyl_CoA_acyltransferase"/>
</dbReference>
<evidence type="ECO:0000313" key="2">
    <source>
        <dbReference type="EMBL" id="OJX57989.1"/>
    </source>
</evidence>
<dbReference type="SUPFAM" id="SSF55729">
    <property type="entry name" value="Acyl-CoA N-acyltransferases (Nat)"/>
    <property type="match status" value="1"/>
</dbReference>
<dbReference type="Gene3D" id="3.40.630.30">
    <property type="match status" value="1"/>
</dbReference>
<dbReference type="PROSITE" id="PS51186">
    <property type="entry name" value="GNAT"/>
    <property type="match status" value="1"/>
</dbReference>
<dbReference type="EMBL" id="MKVH01000020">
    <property type="protein sequence ID" value="OJX57989.1"/>
    <property type="molecule type" value="Genomic_DNA"/>
</dbReference>
<proteinExistence type="predicted"/>
<protein>
    <recommendedName>
        <fullName evidence="1">N-acetyltransferase domain-containing protein</fullName>
    </recommendedName>
</protein>
<organism evidence="2 3">
    <name type="scientific">Candidatus Kapaibacterium thiocyanatum</name>
    <dbReference type="NCBI Taxonomy" id="1895771"/>
    <lineage>
        <taxon>Bacteria</taxon>
        <taxon>Pseudomonadati</taxon>
        <taxon>Candidatus Kapaibacteriota</taxon>
        <taxon>Candidatus Kapaibacteriia</taxon>
        <taxon>Candidatus Kapaibacteriales</taxon>
        <taxon>Candidatus Kapaibacteriaceae</taxon>
        <taxon>Candidatus Kapaibacterium</taxon>
    </lineage>
</organism>
<dbReference type="GO" id="GO:0016747">
    <property type="term" value="F:acyltransferase activity, transferring groups other than amino-acyl groups"/>
    <property type="evidence" value="ECO:0007669"/>
    <property type="project" value="InterPro"/>
</dbReference>
<evidence type="ECO:0000313" key="3">
    <source>
        <dbReference type="Proteomes" id="UP000184233"/>
    </source>
</evidence>
<dbReference type="Pfam" id="PF13302">
    <property type="entry name" value="Acetyltransf_3"/>
    <property type="match status" value="1"/>
</dbReference>
<reference evidence="2 3" key="1">
    <citation type="submission" date="2016-09" db="EMBL/GenBank/DDBJ databases">
        <title>Genome-resolved meta-omics ties microbial dynamics to process performance in biotechnology for thiocyanate degradation.</title>
        <authorList>
            <person name="Kantor R.S."/>
            <person name="Huddy R.J."/>
            <person name="Iyer R."/>
            <person name="Thomas B.C."/>
            <person name="Brown C.T."/>
            <person name="Anantharaman K."/>
            <person name="Tringe S."/>
            <person name="Hettich R.L."/>
            <person name="Harrison S.T."/>
            <person name="Banfield J.F."/>
        </authorList>
    </citation>
    <scope>NUCLEOTIDE SEQUENCE [LARGE SCALE GENOMIC DNA]</scope>
    <source>
        <strain evidence="2">59-99</strain>
    </source>
</reference>
<evidence type="ECO:0000259" key="1">
    <source>
        <dbReference type="PROSITE" id="PS51186"/>
    </source>
</evidence>
<dbReference type="AlphaFoldDB" id="A0A1M3KZL0"/>
<accession>A0A1M3KZL0</accession>
<dbReference type="STRING" id="1895771.BGO89_06210"/>
<name>A0A1M3KZL0_9BACT</name>
<sequence>MTSDMPASSPISNDSLVLVRPHARYRKTYLEGFRELTNDAERTAWIYLGEAAPLDTLDGDFDAYVNTLLNREFERPPGFVCDTIYWGLVGDTVVGRIALRHELNEMLAMVGGHIGYIVRPSYRNTGMASAMLRAILDTDRARAVGRLLLTCDDGNAASERVIVRNGGIYESSVSPGSGRPAKRRFWIDVR</sequence>
<dbReference type="PANTHER" id="PTHR39173">
    <property type="entry name" value="ACETYLTRANSFERASE"/>
    <property type="match status" value="1"/>
</dbReference>
<comment type="caution">
    <text evidence="2">The sequence shown here is derived from an EMBL/GenBank/DDBJ whole genome shotgun (WGS) entry which is preliminary data.</text>
</comment>
<feature type="domain" description="N-acetyltransferase" evidence="1">
    <location>
        <begin position="31"/>
        <end position="190"/>
    </location>
</feature>
<gene>
    <name evidence="2" type="ORF">BGO89_06210</name>
</gene>
<dbReference type="PANTHER" id="PTHR39173:SF1">
    <property type="entry name" value="ACETYLTRANSFERASE"/>
    <property type="match status" value="1"/>
</dbReference>
<dbReference type="Proteomes" id="UP000184233">
    <property type="component" value="Unassembled WGS sequence"/>
</dbReference>
<dbReference type="InterPro" id="IPR000182">
    <property type="entry name" value="GNAT_dom"/>
</dbReference>